<organism evidence="1">
    <name type="scientific">plant metagenome</name>
    <dbReference type="NCBI Taxonomy" id="1297885"/>
    <lineage>
        <taxon>unclassified sequences</taxon>
        <taxon>metagenomes</taxon>
        <taxon>organismal metagenomes</taxon>
    </lineage>
</organism>
<accession>A0A484U4M9</accession>
<sequence>MPSSRDVYLRLEDPAGKRKPVITQHLAWDPERFVQSQMQAHMDVKDEADRRIVTPATRAEYLAQHQKAN</sequence>
<proteinExistence type="predicted"/>
<gene>
    <name evidence="1" type="ORF">RAN3_2501</name>
</gene>
<reference evidence="1" key="1">
    <citation type="submission" date="2019-03" db="EMBL/GenBank/DDBJ databases">
        <authorList>
            <person name="Danneels B."/>
        </authorList>
    </citation>
    <scope>NUCLEOTIDE SEQUENCE</scope>
</reference>
<dbReference type="AlphaFoldDB" id="A0A484U4M9"/>
<name>A0A484U4M9_9ZZZZ</name>
<dbReference type="EMBL" id="CAADIO010000004">
    <property type="protein sequence ID" value="VFR80995.1"/>
    <property type="molecule type" value="Genomic_DNA"/>
</dbReference>
<protein>
    <submittedName>
        <fullName evidence="1">Uncharacterized protein</fullName>
    </submittedName>
</protein>
<evidence type="ECO:0000313" key="1">
    <source>
        <dbReference type="EMBL" id="VFR80995.1"/>
    </source>
</evidence>